<dbReference type="Gene3D" id="1.10.268.10">
    <property type="entry name" value="Topoisomerase, domain 3"/>
    <property type="match status" value="1"/>
</dbReference>
<evidence type="ECO:0000256" key="10">
    <source>
        <dbReference type="PROSITE-ProRule" id="PRU01384"/>
    </source>
</evidence>
<keyword evidence="7 10" id="KW-0799">Topoisomerase</keyword>
<dbReference type="Gene3D" id="3.30.1360.40">
    <property type="match status" value="1"/>
</dbReference>
<protein>
    <recommendedName>
        <fullName evidence="4">DNA topoisomerase (ATP-hydrolyzing)</fullName>
        <ecNumber evidence="4">5.6.2.2</ecNumber>
    </recommendedName>
</protein>
<dbReference type="SUPFAM" id="SSF56719">
    <property type="entry name" value="Type II DNA topoisomerase"/>
    <property type="match status" value="1"/>
</dbReference>
<dbReference type="GO" id="GO:0006265">
    <property type="term" value="P:DNA topological change"/>
    <property type="evidence" value="ECO:0007669"/>
    <property type="project" value="UniProtKB-UniRule"/>
</dbReference>
<evidence type="ECO:0000256" key="5">
    <source>
        <dbReference type="ARBA" id="ARBA00022741"/>
    </source>
</evidence>
<dbReference type="InterPro" id="IPR013760">
    <property type="entry name" value="Topo_IIA-like_dom_sf"/>
</dbReference>
<evidence type="ECO:0000256" key="1">
    <source>
        <dbReference type="ARBA" id="ARBA00000185"/>
    </source>
</evidence>
<keyword evidence="5" id="KW-0547">Nucleotide-binding</keyword>
<evidence type="ECO:0000256" key="9">
    <source>
        <dbReference type="ARBA" id="ARBA00023235"/>
    </source>
</evidence>
<dbReference type="PANTHER" id="PTHR10169:SF38">
    <property type="entry name" value="DNA TOPOISOMERASE 2"/>
    <property type="match status" value="1"/>
</dbReference>
<evidence type="ECO:0000256" key="6">
    <source>
        <dbReference type="ARBA" id="ARBA00022840"/>
    </source>
</evidence>
<dbReference type="GO" id="GO:0005524">
    <property type="term" value="F:ATP binding"/>
    <property type="evidence" value="ECO:0007669"/>
    <property type="project" value="UniProtKB-KW"/>
</dbReference>
<dbReference type="SMART" id="SM00434">
    <property type="entry name" value="TOP4c"/>
    <property type="match status" value="1"/>
</dbReference>
<dbReference type="Gene3D" id="3.90.199.10">
    <property type="entry name" value="Topoisomerase II, domain 5"/>
    <property type="match status" value="1"/>
</dbReference>
<evidence type="ECO:0000259" key="11">
    <source>
        <dbReference type="PROSITE" id="PS52040"/>
    </source>
</evidence>
<dbReference type="PANTHER" id="PTHR10169">
    <property type="entry name" value="DNA TOPOISOMERASE/GYRASE"/>
    <property type="match status" value="1"/>
</dbReference>
<feature type="active site" description="O-(5'-phospho-DNA)-tyrosine intermediate" evidence="10">
    <location>
        <position position="141"/>
    </location>
</feature>
<reference evidence="12" key="1">
    <citation type="submission" date="2024-06" db="EMBL/GenBank/DDBJ databases">
        <title>This phage originates from the Bacteriophage catalogue of the Bacteriophage Competence Centre, Department of Microbiology und Biotechnology, Max Rubner-Institut, Kiel, Germany.</title>
        <authorList>
            <person name="Sprotte S."/>
            <person name="Brinks E."/>
            <person name="Hille F."/>
        </authorList>
    </citation>
    <scope>NUCLEOTIDE SEQUENCE</scope>
</reference>
<evidence type="ECO:0000313" key="12">
    <source>
        <dbReference type="EMBL" id="XDJ00094.1"/>
    </source>
</evidence>
<accession>A0AB39BZQ4</accession>
<dbReference type="InterPro" id="IPR050634">
    <property type="entry name" value="DNA_Topoisomerase_II"/>
</dbReference>
<dbReference type="PROSITE" id="PS52040">
    <property type="entry name" value="TOPO_IIA"/>
    <property type="match status" value="1"/>
</dbReference>
<sequence length="470" mass="53939">MVSVMRLLITAKPGLAMFAYLKPRMNKMVAKSITVTDFVNTDHKEFSVVNSIRQIPQLIDSLKPSQRKILFAALEYNKEEIVDRLGMFAAARTNYKSGGENMSGTIVNMAQGFPGTNNIPYFDRDGQFGSIMGREASSARYISVAVSEVIRKIFRKEDDGILEYNYLGEEKLEPKFFLPILPMFLVNGINGIGSGYATDTPCHCVKSVLSALRALLRGEDPKDLKPYWNGFKGETGYTEEGRAYSRGLFTRVNATTLNITEVPIGWFSKTYETKVLLPLYKSGVLTEYANDTTEDGWDITVVFKRGELSKLNDEQVEQMFRLYSANKPVWTAWDEDGVIHRYDGWKDMLLPFFNYRLSRYEDRRQYLIKELTDKIHRLNNRAIFIGWAVVTDMRRSLTELKALFQTDYPDFDGDLDDLFKMSLSSITLDARERLLNQIKNLEVQREELNNKQDIDLYIEDLDDLEKALGL</sequence>
<dbReference type="PRINTS" id="PR01158">
    <property type="entry name" value="TOPISMRASEII"/>
</dbReference>
<evidence type="ECO:0000256" key="3">
    <source>
        <dbReference type="ARBA" id="ARBA00011080"/>
    </source>
</evidence>
<comment type="cofactor">
    <cofactor evidence="2">
        <name>Mg(2+)</name>
        <dbReference type="ChEBI" id="CHEBI:18420"/>
    </cofactor>
</comment>
<evidence type="ECO:0000256" key="4">
    <source>
        <dbReference type="ARBA" id="ARBA00012895"/>
    </source>
</evidence>
<comment type="catalytic activity">
    <reaction evidence="1 10">
        <text>ATP-dependent breakage, passage and rejoining of double-stranded DNA.</text>
        <dbReference type="EC" id="5.6.2.2"/>
    </reaction>
</comment>
<dbReference type="GO" id="GO:0000819">
    <property type="term" value="P:sister chromatid segregation"/>
    <property type="evidence" value="ECO:0007669"/>
    <property type="project" value="TreeGrafter"/>
</dbReference>
<dbReference type="EC" id="5.6.2.2" evidence="4"/>
<evidence type="ECO:0000256" key="8">
    <source>
        <dbReference type="ARBA" id="ARBA00023125"/>
    </source>
</evidence>
<comment type="similarity">
    <text evidence="3">Belongs to the type II topoisomerase family.</text>
</comment>
<dbReference type="InterPro" id="IPR013758">
    <property type="entry name" value="Topo_IIA_A/C_ab"/>
</dbReference>
<name>A0AB39BZQ4_9CAUD</name>
<keyword evidence="9 10" id="KW-0413">Isomerase</keyword>
<dbReference type="InterPro" id="IPR002205">
    <property type="entry name" value="Topo_IIA_dom_A"/>
</dbReference>
<dbReference type="GO" id="GO:0003918">
    <property type="term" value="F:DNA topoisomerase type II (double strand cut, ATP-hydrolyzing) activity"/>
    <property type="evidence" value="ECO:0007669"/>
    <property type="project" value="UniProtKB-EC"/>
</dbReference>
<evidence type="ECO:0000256" key="2">
    <source>
        <dbReference type="ARBA" id="ARBA00001946"/>
    </source>
</evidence>
<organism evidence="12">
    <name type="scientific">Salmonella phage PMBT18</name>
    <dbReference type="NCBI Taxonomy" id="3229742"/>
    <lineage>
        <taxon>Viruses</taxon>
        <taxon>Duplodnaviria</taxon>
        <taxon>Heunggongvirae</taxon>
        <taxon>Uroviricota</taxon>
        <taxon>Caudoviricetes</taxon>
    </lineage>
</organism>
<proteinExistence type="inferred from homology"/>
<dbReference type="GO" id="GO:0003677">
    <property type="term" value="F:DNA binding"/>
    <property type="evidence" value="ECO:0007669"/>
    <property type="project" value="UniProtKB-UniRule"/>
</dbReference>
<keyword evidence="6" id="KW-0067">ATP-binding</keyword>
<evidence type="ECO:0000256" key="7">
    <source>
        <dbReference type="ARBA" id="ARBA00023029"/>
    </source>
</evidence>
<feature type="domain" description="Topo IIA-type catalytic" evidence="11">
    <location>
        <begin position="55"/>
        <end position="461"/>
    </location>
</feature>
<keyword evidence="8 10" id="KW-0238">DNA-binding</keyword>
<dbReference type="Pfam" id="PF00521">
    <property type="entry name" value="DNA_topoisoIV"/>
    <property type="match status" value="1"/>
</dbReference>
<dbReference type="InterPro" id="IPR013757">
    <property type="entry name" value="Topo_IIA_A_a_sf"/>
</dbReference>
<dbReference type="EMBL" id="PP926505">
    <property type="protein sequence ID" value="XDJ00094.1"/>
    <property type="molecule type" value="Genomic_DNA"/>
</dbReference>
<dbReference type="InterPro" id="IPR001154">
    <property type="entry name" value="TopoII_euk"/>
</dbReference>